<feature type="non-terminal residue" evidence="1">
    <location>
        <position position="1"/>
    </location>
</feature>
<sequence>VCVCVHVCICTVEGAIYRFVKVKGQAPQRNSQCAPSTSSLSVRGEFWIILSPGSDFGSGDYDLSLLPHIICLKVTDAAATARFPQASHLSGGEVACYSSQFLRFARQCHWNNGSFMSDFQRVGQHTWENPAVNKPLLSLGAYVPGGKVYICK</sequence>
<dbReference type="AlphaFoldDB" id="G7NM27"/>
<organism evidence="1">
    <name type="scientific">Macaca mulatta</name>
    <name type="common">Rhesus macaque</name>
    <dbReference type="NCBI Taxonomy" id="9544"/>
    <lineage>
        <taxon>Eukaryota</taxon>
        <taxon>Metazoa</taxon>
        <taxon>Chordata</taxon>
        <taxon>Craniata</taxon>
        <taxon>Vertebrata</taxon>
        <taxon>Euteleostomi</taxon>
        <taxon>Mammalia</taxon>
        <taxon>Eutheria</taxon>
        <taxon>Euarchontoglires</taxon>
        <taxon>Primates</taxon>
        <taxon>Haplorrhini</taxon>
        <taxon>Catarrhini</taxon>
        <taxon>Cercopithecidae</taxon>
        <taxon>Cercopithecinae</taxon>
        <taxon>Macaca</taxon>
    </lineage>
</organism>
<gene>
    <name evidence="1" type="ORF">EGK_10444</name>
</gene>
<dbReference type="EMBL" id="CM001271">
    <property type="protein sequence ID" value="EHH29899.1"/>
    <property type="molecule type" value="Genomic_DNA"/>
</dbReference>
<name>G7NM27_MACMU</name>
<evidence type="ECO:0000313" key="1">
    <source>
        <dbReference type="EMBL" id="EHH29899.1"/>
    </source>
</evidence>
<protein>
    <submittedName>
        <fullName evidence="1">Uncharacterized protein</fullName>
    </submittedName>
</protein>
<dbReference type="HOGENOM" id="CLU_1721791_0_0_1"/>
<proteinExistence type="predicted"/>
<feature type="non-terminal residue" evidence="1">
    <location>
        <position position="152"/>
    </location>
</feature>
<reference evidence="1" key="1">
    <citation type="journal article" date="2011" name="Nat. Biotechnol.">
        <title>Genome sequencing and comparison of two nonhuman primate animal models, the cynomolgus and Chinese rhesus macaques.</title>
        <authorList>
            <person name="Yan G."/>
            <person name="Zhang G."/>
            <person name="Fang X."/>
            <person name="Zhang Y."/>
            <person name="Li C."/>
            <person name="Ling F."/>
            <person name="Cooper D.N."/>
            <person name="Li Q."/>
            <person name="Li Y."/>
            <person name="van Gool A.J."/>
            <person name="Du H."/>
            <person name="Chen J."/>
            <person name="Chen R."/>
            <person name="Zhang P."/>
            <person name="Huang Z."/>
            <person name="Thompson J.R."/>
            <person name="Meng Y."/>
            <person name="Bai Y."/>
            <person name="Wang J."/>
            <person name="Zhuo M."/>
            <person name="Wang T."/>
            <person name="Huang Y."/>
            <person name="Wei L."/>
            <person name="Li J."/>
            <person name="Wang Z."/>
            <person name="Hu H."/>
            <person name="Yang P."/>
            <person name="Le L."/>
            <person name="Stenson P.D."/>
            <person name="Li B."/>
            <person name="Liu X."/>
            <person name="Ball E.V."/>
            <person name="An N."/>
            <person name="Huang Q."/>
            <person name="Zhang Y."/>
            <person name="Fan W."/>
            <person name="Zhang X."/>
            <person name="Li Y."/>
            <person name="Wang W."/>
            <person name="Katze M.G."/>
            <person name="Su B."/>
            <person name="Nielsen R."/>
            <person name="Yang H."/>
            <person name="Wang J."/>
            <person name="Wang X."/>
            <person name="Wang J."/>
        </authorList>
    </citation>
    <scope>NUCLEOTIDE SEQUENCE [LARGE SCALE GENOMIC DNA]</scope>
    <source>
        <strain evidence="1">CR-5</strain>
    </source>
</reference>
<dbReference type="Proteomes" id="UP000013456">
    <property type="component" value="Chromosome 19"/>
</dbReference>
<accession>G7NM27</accession>